<evidence type="ECO:0000313" key="3">
    <source>
        <dbReference type="Proteomes" id="UP000620124"/>
    </source>
</evidence>
<protein>
    <submittedName>
        <fullName evidence="2">Uncharacterized protein</fullName>
    </submittedName>
</protein>
<feature type="compositionally biased region" description="Basic and acidic residues" evidence="1">
    <location>
        <begin position="382"/>
        <end position="412"/>
    </location>
</feature>
<evidence type="ECO:0000256" key="1">
    <source>
        <dbReference type="SAM" id="MobiDB-lite"/>
    </source>
</evidence>
<gene>
    <name evidence="2" type="ORF">MVEN_02518200</name>
</gene>
<feature type="compositionally biased region" description="Low complexity" evidence="1">
    <location>
        <begin position="291"/>
        <end position="322"/>
    </location>
</feature>
<proteinExistence type="predicted"/>
<dbReference type="OrthoDB" id="3063835at2759"/>
<feature type="compositionally biased region" description="Low complexity" evidence="1">
    <location>
        <begin position="369"/>
        <end position="381"/>
    </location>
</feature>
<keyword evidence="3" id="KW-1185">Reference proteome</keyword>
<sequence>MLESLPRYNSCHKYELPKDHLLPPAPRNTEEHLAQISQQLFALCYSVESFVNLPNEEHLLDFSPTVWNFFHEVVLQLPRDLDPKSIQDAQMNLYETMVRTQNTAEFTIDELVNPGASVPDPLIIIADGEPSNKTVPIDTVIDGNPFCARDDFELVQNFLSATDLSEYTIEFIPDEAPQPESLDENEVLVEELAPSKPAWTVKASAKSSKGKAKAKAVESEAEEVVGAPPLARSSKERKGNAKATEVVAEESVEAPALTKTIRSRAKAKAVEDAAADTAPERPTTRGRKAARATALATRPRSARLAAKAAGPSSKPSTAAPAPARAPPKRQRKSSPALTEEIDPDTGIFTGRVRTPRPRSPSPSPPPRATPSAGPSTSTLPPRIEKRRPAESEAEAERAPKRARYWDKDKEAEKRGMKAVWNRLEGKNPPRGTHGHRVVVGGVTYYLTMK</sequence>
<feature type="region of interest" description="Disordered" evidence="1">
    <location>
        <begin position="204"/>
        <end position="412"/>
    </location>
</feature>
<dbReference type="AlphaFoldDB" id="A0A8H7C9A7"/>
<name>A0A8H7C9A7_9AGAR</name>
<accession>A0A8H7C9A7</accession>
<organism evidence="2 3">
    <name type="scientific">Mycena venus</name>
    <dbReference type="NCBI Taxonomy" id="2733690"/>
    <lineage>
        <taxon>Eukaryota</taxon>
        <taxon>Fungi</taxon>
        <taxon>Dikarya</taxon>
        <taxon>Basidiomycota</taxon>
        <taxon>Agaricomycotina</taxon>
        <taxon>Agaricomycetes</taxon>
        <taxon>Agaricomycetidae</taxon>
        <taxon>Agaricales</taxon>
        <taxon>Marasmiineae</taxon>
        <taxon>Mycenaceae</taxon>
        <taxon>Mycena</taxon>
    </lineage>
</organism>
<evidence type="ECO:0000313" key="2">
    <source>
        <dbReference type="EMBL" id="KAF7328885.1"/>
    </source>
</evidence>
<feature type="compositionally biased region" description="Pro residues" evidence="1">
    <location>
        <begin position="357"/>
        <end position="368"/>
    </location>
</feature>
<dbReference type="EMBL" id="JACAZI010000034">
    <property type="protein sequence ID" value="KAF7328885.1"/>
    <property type="molecule type" value="Genomic_DNA"/>
</dbReference>
<dbReference type="Proteomes" id="UP000620124">
    <property type="component" value="Unassembled WGS sequence"/>
</dbReference>
<comment type="caution">
    <text evidence="2">The sequence shown here is derived from an EMBL/GenBank/DDBJ whole genome shotgun (WGS) entry which is preliminary data.</text>
</comment>
<reference evidence="2" key="1">
    <citation type="submission" date="2020-05" db="EMBL/GenBank/DDBJ databases">
        <title>Mycena genomes resolve the evolution of fungal bioluminescence.</title>
        <authorList>
            <person name="Tsai I.J."/>
        </authorList>
    </citation>
    <scope>NUCLEOTIDE SEQUENCE</scope>
    <source>
        <strain evidence="2">CCC161011</strain>
    </source>
</reference>